<evidence type="ECO:0000256" key="8">
    <source>
        <dbReference type="ARBA" id="ARBA00023134"/>
    </source>
</evidence>
<sequence length="306" mass="32815">MATLKESFLAFLEATLTPSRHVFLLGTLIVIFVPILFHLLIVRTSPYTSPPTILLLGPSGAGKTSLATKLLSGTGGDDDDDGARAASDTHTTQRIHTIELTAPSSSSSRASLEKARSDTASKHTKFLLVDCPGHGKLRPDALARVSPTSLADSKTKGIVFMLDASSLSDTDSLSAAATYLYDVLLALQRRTTGTKSSKAPVAIPVLVAPNKADLFTALPAAMVRSSLESEISRVRVSRSKGLLDSGVGIDEVGSEELDGWLGSYGTEKFSFEQMREFDVYVDVLGGNVVGKWPGVDKWWKWMTDKI</sequence>
<evidence type="ECO:0000256" key="9">
    <source>
        <dbReference type="ARBA" id="ARBA00023136"/>
    </source>
</evidence>
<keyword evidence="5" id="KW-0547">Nucleotide-binding</keyword>
<evidence type="ECO:0000256" key="4">
    <source>
        <dbReference type="ARBA" id="ARBA00022692"/>
    </source>
</evidence>
<feature type="region of interest" description="Disordered" evidence="11">
    <location>
        <begin position="70"/>
        <end position="90"/>
    </location>
</feature>
<evidence type="ECO:0000256" key="1">
    <source>
        <dbReference type="ARBA" id="ARBA00004389"/>
    </source>
</evidence>
<keyword evidence="7 12" id="KW-1133">Transmembrane helix</keyword>
<dbReference type="Pfam" id="PF09439">
    <property type="entry name" value="SRPRB"/>
    <property type="match status" value="1"/>
</dbReference>
<dbReference type="EMBL" id="ONZQ02000010">
    <property type="protein sequence ID" value="SPO04554.1"/>
    <property type="molecule type" value="Genomic_DNA"/>
</dbReference>
<comment type="subcellular location">
    <subcellularLocation>
        <location evidence="1">Endoplasmic reticulum membrane</location>
        <topology evidence="1">Single-pass membrane protein</topology>
    </subcellularLocation>
</comment>
<evidence type="ECO:0000256" key="2">
    <source>
        <dbReference type="ARBA" id="ARBA00005619"/>
    </source>
</evidence>
<comment type="caution">
    <text evidence="13">The sequence shown here is derived from an EMBL/GenBank/DDBJ whole genome shotgun (WGS) entry which is preliminary data.</text>
</comment>
<evidence type="ECO:0000313" key="13">
    <source>
        <dbReference type="EMBL" id="SPO04554.1"/>
    </source>
</evidence>
<accession>A0AAE8N315</accession>
<dbReference type="AlphaFoldDB" id="A0AAE8N315"/>
<dbReference type="Gene3D" id="3.40.50.300">
    <property type="entry name" value="P-loop containing nucleotide triphosphate hydrolases"/>
    <property type="match status" value="1"/>
</dbReference>
<keyword evidence="6" id="KW-0256">Endoplasmic reticulum</keyword>
<evidence type="ECO:0000256" key="12">
    <source>
        <dbReference type="SAM" id="Phobius"/>
    </source>
</evidence>
<reference evidence="13" key="1">
    <citation type="submission" date="2018-03" db="EMBL/GenBank/DDBJ databases">
        <authorList>
            <person name="Guldener U."/>
        </authorList>
    </citation>
    <scope>NUCLEOTIDE SEQUENCE</scope>
</reference>
<proteinExistence type="inferred from homology"/>
<feature type="transmembrane region" description="Helical" evidence="12">
    <location>
        <begin position="21"/>
        <end position="41"/>
    </location>
</feature>
<dbReference type="GO" id="GO:0005525">
    <property type="term" value="F:GTP binding"/>
    <property type="evidence" value="ECO:0007669"/>
    <property type="project" value="UniProtKB-KW"/>
</dbReference>
<organism evidence="13 14">
    <name type="scientific">Cephalotrichum gorgonifer</name>
    <dbReference type="NCBI Taxonomy" id="2041049"/>
    <lineage>
        <taxon>Eukaryota</taxon>
        <taxon>Fungi</taxon>
        <taxon>Dikarya</taxon>
        <taxon>Ascomycota</taxon>
        <taxon>Pezizomycotina</taxon>
        <taxon>Sordariomycetes</taxon>
        <taxon>Hypocreomycetidae</taxon>
        <taxon>Microascales</taxon>
        <taxon>Microascaceae</taxon>
        <taxon>Cephalotrichum</taxon>
    </lineage>
</organism>
<evidence type="ECO:0000256" key="3">
    <source>
        <dbReference type="ARBA" id="ARBA00020256"/>
    </source>
</evidence>
<dbReference type="InterPro" id="IPR027417">
    <property type="entry name" value="P-loop_NTPase"/>
</dbReference>
<name>A0AAE8N315_9PEZI</name>
<gene>
    <name evidence="13" type="ORF">DNG_07239</name>
</gene>
<dbReference type="Proteomes" id="UP001187682">
    <property type="component" value="Unassembled WGS sequence"/>
</dbReference>
<keyword evidence="4 12" id="KW-0812">Transmembrane</keyword>
<keyword evidence="14" id="KW-1185">Reference proteome</keyword>
<dbReference type="InterPro" id="IPR019009">
    <property type="entry name" value="SRP_receptor_beta_su"/>
</dbReference>
<keyword evidence="10 13" id="KW-0675">Receptor</keyword>
<keyword evidence="9 12" id="KW-0472">Membrane</keyword>
<comment type="similarity">
    <text evidence="2">Belongs to the SRP receptor beta subunit family.</text>
</comment>
<evidence type="ECO:0000256" key="10">
    <source>
        <dbReference type="ARBA" id="ARBA00023170"/>
    </source>
</evidence>
<evidence type="ECO:0000313" key="14">
    <source>
        <dbReference type="Proteomes" id="UP001187682"/>
    </source>
</evidence>
<evidence type="ECO:0000256" key="5">
    <source>
        <dbReference type="ARBA" id="ARBA00022741"/>
    </source>
</evidence>
<dbReference type="GO" id="GO:0005789">
    <property type="term" value="C:endoplasmic reticulum membrane"/>
    <property type="evidence" value="ECO:0007669"/>
    <property type="project" value="UniProtKB-SubCell"/>
</dbReference>
<protein>
    <recommendedName>
        <fullName evidence="3">Signal recognition particle receptor subunit beta</fullName>
    </recommendedName>
</protein>
<evidence type="ECO:0000256" key="7">
    <source>
        <dbReference type="ARBA" id="ARBA00022989"/>
    </source>
</evidence>
<evidence type="ECO:0000256" key="11">
    <source>
        <dbReference type="SAM" id="MobiDB-lite"/>
    </source>
</evidence>
<evidence type="ECO:0000256" key="6">
    <source>
        <dbReference type="ARBA" id="ARBA00022824"/>
    </source>
</evidence>
<dbReference type="SUPFAM" id="SSF52540">
    <property type="entry name" value="P-loop containing nucleoside triphosphate hydrolases"/>
    <property type="match status" value="1"/>
</dbReference>
<keyword evidence="8" id="KW-0342">GTP-binding</keyword>